<evidence type="ECO:0000313" key="5">
    <source>
        <dbReference type="Proteomes" id="UP000000600"/>
    </source>
</evidence>
<dbReference type="HOGENOM" id="CLU_108559_0_1_1"/>
<dbReference type="FunCoup" id="A0CH22">
    <property type="interactions" value="1034"/>
</dbReference>
<dbReference type="STRING" id="5888.A0CH22"/>
<dbReference type="PANTHER" id="PTHR11710:SF0">
    <property type="entry name" value="40S RIBOSOMAL PROTEIN S19"/>
    <property type="match status" value="1"/>
</dbReference>
<dbReference type="GO" id="GO:0006412">
    <property type="term" value="P:translation"/>
    <property type="evidence" value="ECO:0007669"/>
    <property type="project" value="InterPro"/>
</dbReference>
<dbReference type="Proteomes" id="UP000000600">
    <property type="component" value="Unassembled WGS sequence"/>
</dbReference>
<dbReference type="AlphaFoldDB" id="A0CH22"/>
<dbReference type="GO" id="GO:0022627">
    <property type="term" value="C:cytosolic small ribosomal subunit"/>
    <property type="evidence" value="ECO:0000318"/>
    <property type="project" value="GO_Central"/>
</dbReference>
<dbReference type="OrthoDB" id="286522at2759"/>
<dbReference type="EMBL" id="CT868074">
    <property type="protein sequence ID" value="CAK70089.1"/>
    <property type="molecule type" value="Genomic_DNA"/>
</dbReference>
<dbReference type="OMA" id="WAPFVKT"/>
<dbReference type="InterPro" id="IPR001266">
    <property type="entry name" value="Ribosomal_eS19"/>
</dbReference>
<dbReference type="SUPFAM" id="SSF46785">
    <property type="entry name" value="Winged helix' DNA-binding domain"/>
    <property type="match status" value="1"/>
</dbReference>
<keyword evidence="3" id="KW-0687">Ribonucleoprotein</keyword>
<dbReference type="PANTHER" id="PTHR11710">
    <property type="entry name" value="40S RIBOSOMAL PROTEIN S19"/>
    <property type="match status" value="1"/>
</dbReference>
<keyword evidence="2" id="KW-0689">Ribosomal protein</keyword>
<sequence length="197" mass="22726">MNLYYIVFIRNSQTDFQYERQKVRLLVVYEVVLIYQLKSCKYSKNNLIFLMSAPFYTVKDVPAQDFIRGYAEYLKKNNKIKIPEWASIVKTGLGKETSPIDQDWMYVRAAALARKIYVRGHWGVGNLTHMFGSVNDNGKHESGSGKVIRYLLQQLETIKVLKKDNKSLLKKGSRIVTKEGQQDLNRIATQVALAARK</sequence>
<name>A0CH22_PARTE</name>
<dbReference type="KEGG" id="ptm:GSPATT00007529001"/>
<evidence type="ECO:0000256" key="3">
    <source>
        <dbReference type="ARBA" id="ARBA00023274"/>
    </source>
</evidence>
<dbReference type="SMART" id="SM01413">
    <property type="entry name" value="Ribosomal_S19e"/>
    <property type="match status" value="1"/>
</dbReference>
<reference evidence="4 5" key="1">
    <citation type="journal article" date="2006" name="Nature">
        <title>Global trends of whole-genome duplications revealed by the ciliate Paramecium tetraurelia.</title>
        <authorList>
            <consortium name="Genoscope"/>
            <person name="Aury J.-M."/>
            <person name="Jaillon O."/>
            <person name="Duret L."/>
            <person name="Noel B."/>
            <person name="Jubin C."/>
            <person name="Porcel B.M."/>
            <person name="Segurens B."/>
            <person name="Daubin V."/>
            <person name="Anthouard V."/>
            <person name="Aiach N."/>
            <person name="Arnaiz O."/>
            <person name="Billaut A."/>
            <person name="Beisson J."/>
            <person name="Blanc I."/>
            <person name="Bouhouche K."/>
            <person name="Camara F."/>
            <person name="Duharcourt S."/>
            <person name="Guigo R."/>
            <person name="Gogendeau D."/>
            <person name="Katinka M."/>
            <person name="Keller A.-M."/>
            <person name="Kissmehl R."/>
            <person name="Klotz C."/>
            <person name="Koll F."/>
            <person name="Le Moue A."/>
            <person name="Lepere C."/>
            <person name="Malinsky S."/>
            <person name="Nowacki M."/>
            <person name="Nowak J.K."/>
            <person name="Plattner H."/>
            <person name="Poulain J."/>
            <person name="Ruiz F."/>
            <person name="Serrano V."/>
            <person name="Zagulski M."/>
            <person name="Dessen P."/>
            <person name="Betermier M."/>
            <person name="Weissenbach J."/>
            <person name="Scarpelli C."/>
            <person name="Schachter V."/>
            <person name="Sperling L."/>
            <person name="Meyer E."/>
            <person name="Cohen J."/>
            <person name="Wincker P."/>
        </authorList>
    </citation>
    <scope>NUCLEOTIDE SEQUENCE [LARGE SCALE GENOMIC DNA]</scope>
    <source>
        <strain evidence="4 5">Stock d4-2</strain>
    </source>
</reference>
<evidence type="ECO:0000313" key="4">
    <source>
        <dbReference type="EMBL" id="CAK70089.1"/>
    </source>
</evidence>
<dbReference type="InterPro" id="IPR036390">
    <property type="entry name" value="WH_DNA-bd_sf"/>
</dbReference>
<evidence type="ECO:0000256" key="1">
    <source>
        <dbReference type="ARBA" id="ARBA00010014"/>
    </source>
</evidence>
<proteinExistence type="inferred from homology"/>
<dbReference type="Pfam" id="PF01090">
    <property type="entry name" value="Ribosomal_S19e"/>
    <property type="match status" value="1"/>
</dbReference>
<dbReference type="RefSeq" id="XP_001437486.1">
    <property type="nucleotide sequence ID" value="XM_001437449.2"/>
</dbReference>
<evidence type="ECO:0008006" key="6">
    <source>
        <dbReference type="Google" id="ProtNLM"/>
    </source>
</evidence>
<dbReference type="InParanoid" id="A0CH22"/>
<dbReference type="GO" id="GO:0003735">
    <property type="term" value="F:structural constituent of ribosome"/>
    <property type="evidence" value="ECO:0000318"/>
    <property type="project" value="GO_Central"/>
</dbReference>
<keyword evidence="5" id="KW-1185">Reference proteome</keyword>
<evidence type="ECO:0000256" key="2">
    <source>
        <dbReference type="ARBA" id="ARBA00022980"/>
    </source>
</evidence>
<comment type="similarity">
    <text evidence="1">Belongs to the eukaryotic ribosomal protein eS19 family.</text>
</comment>
<dbReference type="GO" id="GO:0003723">
    <property type="term" value="F:RNA binding"/>
    <property type="evidence" value="ECO:0000318"/>
    <property type="project" value="GO_Central"/>
</dbReference>
<accession>A0CH22</accession>
<dbReference type="GeneID" id="5023271"/>
<dbReference type="eggNOG" id="KOG3411">
    <property type="taxonomic scope" value="Eukaryota"/>
</dbReference>
<dbReference type="GO" id="GO:0000028">
    <property type="term" value="P:ribosomal small subunit assembly"/>
    <property type="evidence" value="ECO:0000318"/>
    <property type="project" value="GO_Central"/>
</dbReference>
<dbReference type="InterPro" id="IPR036388">
    <property type="entry name" value="WH-like_DNA-bd_sf"/>
</dbReference>
<dbReference type="FunFam" id="1.10.10.10:FF:000118">
    <property type="entry name" value="40S ribosomal protein S19"/>
    <property type="match status" value="1"/>
</dbReference>
<gene>
    <name evidence="4" type="ORF">GSPATT00007529001</name>
</gene>
<organism evidence="4 5">
    <name type="scientific">Paramecium tetraurelia</name>
    <dbReference type="NCBI Taxonomy" id="5888"/>
    <lineage>
        <taxon>Eukaryota</taxon>
        <taxon>Sar</taxon>
        <taxon>Alveolata</taxon>
        <taxon>Ciliophora</taxon>
        <taxon>Intramacronucleata</taxon>
        <taxon>Oligohymenophorea</taxon>
        <taxon>Peniculida</taxon>
        <taxon>Parameciidae</taxon>
        <taxon>Paramecium</taxon>
    </lineage>
</organism>
<protein>
    <recommendedName>
        <fullName evidence="6">40S ribosomal protein S19</fullName>
    </recommendedName>
</protein>
<dbReference type="Gene3D" id="1.10.10.10">
    <property type="entry name" value="Winged helix-like DNA-binding domain superfamily/Winged helix DNA-binding domain"/>
    <property type="match status" value="1"/>
</dbReference>